<gene>
    <name evidence="2" type="ORF">BCF58_2539</name>
</gene>
<evidence type="ECO:0008006" key="4">
    <source>
        <dbReference type="Google" id="ProtNLM"/>
    </source>
</evidence>
<accession>A0A495S983</accession>
<evidence type="ECO:0000313" key="3">
    <source>
        <dbReference type="Proteomes" id="UP000272428"/>
    </source>
</evidence>
<dbReference type="Proteomes" id="UP000272428">
    <property type="component" value="Unassembled WGS sequence"/>
</dbReference>
<dbReference type="RefSeq" id="WP_121462161.1">
    <property type="nucleotide sequence ID" value="NZ_RBXB01000003.1"/>
</dbReference>
<dbReference type="OrthoDB" id="978006at2"/>
<sequence length="227" mass="25834">MKKLITSIFVISFVALNAQTGMLMGKTDIAEGSAFSNRIRSENSGGTLTYDDIIGSPYLNKMFADAKIAENYEKVSVRYNSYADQVEFERDGQTLVLPKESKFSRIEILSPKQTIVLLETNDEFSGYFFEVAAGPKYSLYKKLKTKFVDAVPANSSYTSDKPANFKLLDPVYYIKTDKGFIKKPRNQKDLISQLPELKDSLTEFFKSNKIKFDKEEDLVKLVKFLNQ</sequence>
<name>A0A495S983_9FLAO</name>
<feature type="chain" id="PRO_5019750917" description="DUF4384 domain-containing protein" evidence="1">
    <location>
        <begin position="19"/>
        <end position="227"/>
    </location>
</feature>
<protein>
    <recommendedName>
        <fullName evidence="4">DUF4384 domain-containing protein</fullName>
    </recommendedName>
</protein>
<evidence type="ECO:0000256" key="1">
    <source>
        <dbReference type="SAM" id="SignalP"/>
    </source>
</evidence>
<proteinExistence type="predicted"/>
<dbReference type="AlphaFoldDB" id="A0A495S983"/>
<organism evidence="2 3">
    <name type="scientific">Chryseobacterium defluvii</name>
    <dbReference type="NCBI Taxonomy" id="160396"/>
    <lineage>
        <taxon>Bacteria</taxon>
        <taxon>Pseudomonadati</taxon>
        <taxon>Bacteroidota</taxon>
        <taxon>Flavobacteriia</taxon>
        <taxon>Flavobacteriales</taxon>
        <taxon>Weeksellaceae</taxon>
        <taxon>Chryseobacterium group</taxon>
        <taxon>Chryseobacterium</taxon>
    </lineage>
</organism>
<dbReference type="EMBL" id="RBXB01000003">
    <property type="protein sequence ID" value="RKS96119.1"/>
    <property type="molecule type" value="Genomic_DNA"/>
</dbReference>
<keyword evidence="1" id="KW-0732">Signal</keyword>
<keyword evidence="3" id="KW-1185">Reference proteome</keyword>
<comment type="caution">
    <text evidence="2">The sequence shown here is derived from an EMBL/GenBank/DDBJ whole genome shotgun (WGS) entry which is preliminary data.</text>
</comment>
<feature type="signal peptide" evidence="1">
    <location>
        <begin position="1"/>
        <end position="18"/>
    </location>
</feature>
<reference evidence="2 3" key="1">
    <citation type="submission" date="2018-10" db="EMBL/GenBank/DDBJ databases">
        <title>Genomic Encyclopedia of Archaeal and Bacterial Type Strains, Phase II (KMG-II): from individual species to whole genera.</title>
        <authorList>
            <person name="Goeker M."/>
        </authorList>
    </citation>
    <scope>NUCLEOTIDE SEQUENCE [LARGE SCALE GENOMIC DNA]</scope>
    <source>
        <strain evidence="2 3">DSM 14219</strain>
    </source>
</reference>
<evidence type="ECO:0000313" key="2">
    <source>
        <dbReference type="EMBL" id="RKS96119.1"/>
    </source>
</evidence>